<feature type="compositionally biased region" description="Basic and acidic residues" evidence="1">
    <location>
        <begin position="310"/>
        <end position="320"/>
    </location>
</feature>
<feature type="compositionally biased region" description="Polar residues" evidence="1">
    <location>
        <begin position="435"/>
        <end position="445"/>
    </location>
</feature>
<feature type="compositionally biased region" description="Polar residues" evidence="1">
    <location>
        <begin position="507"/>
        <end position="522"/>
    </location>
</feature>
<dbReference type="OrthoDB" id="10680621at2759"/>
<feature type="non-terminal residue" evidence="2">
    <location>
        <position position="583"/>
    </location>
</feature>
<feature type="region of interest" description="Disordered" evidence="1">
    <location>
        <begin position="432"/>
        <end position="454"/>
    </location>
</feature>
<organism evidence="2 3">
    <name type="scientific">Gonapodya prolifera (strain JEL478)</name>
    <name type="common">Monoblepharis prolifera</name>
    <dbReference type="NCBI Taxonomy" id="1344416"/>
    <lineage>
        <taxon>Eukaryota</taxon>
        <taxon>Fungi</taxon>
        <taxon>Fungi incertae sedis</taxon>
        <taxon>Chytridiomycota</taxon>
        <taxon>Chytridiomycota incertae sedis</taxon>
        <taxon>Monoblepharidomycetes</taxon>
        <taxon>Monoblepharidales</taxon>
        <taxon>Gonapodyaceae</taxon>
        <taxon>Gonapodya</taxon>
    </lineage>
</organism>
<feature type="region of interest" description="Disordered" evidence="1">
    <location>
        <begin position="299"/>
        <end position="320"/>
    </location>
</feature>
<protein>
    <submittedName>
        <fullName evidence="2">Uncharacterized protein</fullName>
    </submittedName>
</protein>
<dbReference type="AlphaFoldDB" id="A0A139A2L7"/>
<gene>
    <name evidence="2" type="ORF">M427DRAFT_36411</name>
</gene>
<dbReference type="Proteomes" id="UP000070544">
    <property type="component" value="Unassembled WGS sequence"/>
</dbReference>
<evidence type="ECO:0000313" key="3">
    <source>
        <dbReference type="Proteomes" id="UP000070544"/>
    </source>
</evidence>
<dbReference type="EMBL" id="KQ965811">
    <property type="protein sequence ID" value="KXS10939.1"/>
    <property type="molecule type" value="Genomic_DNA"/>
</dbReference>
<keyword evidence="3" id="KW-1185">Reference proteome</keyword>
<reference evidence="2 3" key="1">
    <citation type="journal article" date="2015" name="Genome Biol. Evol.">
        <title>Phylogenomic analyses indicate that early fungi evolved digesting cell walls of algal ancestors of land plants.</title>
        <authorList>
            <person name="Chang Y."/>
            <person name="Wang S."/>
            <person name="Sekimoto S."/>
            <person name="Aerts A.L."/>
            <person name="Choi C."/>
            <person name="Clum A."/>
            <person name="LaButti K.M."/>
            <person name="Lindquist E.A."/>
            <person name="Yee Ngan C."/>
            <person name="Ohm R.A."/>
            <person name="Salamov A.A."/>
            <person name="Grigoriev I.V."/>
            <person name="Spatafora J.W."/>
            <person name="Berbee M.L."/>
        </authorList>
    </citation>
    <scope>NUCLEOTIDE SEQUENCE [LARGE SCALE GENOMIC DNA]</scope>
    <source>
        <strain evidence="2 3">JEL478</strain>
    </source>
</reference>
<accession>A0A139A2L7</accession>
<evidence type="ECO:0000313" key="2">
    <source>
        <dbReference type="EMBL" id="KXS10939.1"/>
    </source>
</evidence>
<evidence type="ECO:0000256" key="1">
    <source>
        <dbReference type="SAM" id="MobiDB-lite"/>
    </source>
</evidence>
<proteinExistence type="predicted"/>
<name>A0A139A2L7_GONPJ</name>
<feature type="region of interest" description="Disordered" evidence="1">
    <location>
        <begin position="476"/>
        <end position="583"/>
    </location>
</feature>
<sequence>MVTPLILENEVLPLDDLFISDDESVIEARLTTNDTAFFSQAERGRLRKNLQDLHTRRVAMSAASAQTKFKGDVCAPELKELDALVVANVTESIKQENVEGEDVTRRNFVKDRMIIAESELDLEYKAVGHRSGRTSRKGSDILGDFSQSADAFIHDQTRQFAARRASWHVQRLLLDAEARYGRCVWEGQVAIWNTKDSNRTNLGAARIFRPGSAPDVKLDLPLTEPLTYNVTEPLTNLIDLFGPLPKPDVMAPVTCNLLLVPTDPKPGSGLVVEVGRLVNPGKSSSGKTSVPKAALFAIGDQPPWAPGSSETRKPRTQDSKHSALIHAIPISLLDVRGKDKQICVPAVGPGVIEWLTDYPLPPSAILLIAVLNLSYTARAELAPFLNAALPFTRVLAENGMVRVKGAPGAEDSAPGGRWRRASAPVAGGAILSGTAPPSTVPNVASTAGPPRDPRLHIRTQSLGYLPIAAAASPTVMECDPMSPTTDTDRSPDAGSLTERQAPKPAPQRTTEQIISRAHTSLNAARKPKKPSLVQQHQEQIEALEEGDVYGKVKKQRARPTWSGGTGKSTSRAGAYGPPASGTA</sequence>